<dbReference type="Proteomes" id="UP001482455">
    <property type="component" value="Unassembled WGS sequence"/>
</dbReference>
<accession>A0AAW3AK94</accession>
<evidence type="ECO:0000256" key="1">
    <source>
        <dbReference type="SAM" id="MobiDB-lite"/>
    </source>
</evidence>
<keyword evidence="3" id="KW-1185">Reference proteome</keyword>
<dbReference type="AlphaFoldDB" id="A0AAW3AK94"/>
<feature type="compositionally biased region" description="Polar residues" evidence="1">
    <location>
        <begin position="7"/>
        <end position="25"/>
    </location>
</feature>
<name>A0AAW3AK94_9TRYP</name>
<feature type="compositionally biased region" description="Polar residues" evidence="1">
    <location>
        <begin position="76"/>
        <end position="87"/>
    </location>
</feature>
<comment type="caution">
    <text evidence="2">The sequence shown here is derived from an EMBL/GenBank/DDBJ whole genome shotgun (WGS) entry which is preliminary data.</text>
</comment>
<gene>
    <name evidence="2" type="ORF">Q4I30_003330</name>
</gene>
<evidence type="ECO:0000313" key="2">
    <source>
        <dbReference type="EMBL" id="KAL0508125.1"/>
    </source>
</evidence>
<dbReference type="EMBL" id="JBAMZL010000021">
    <property type="protein sequence ID" value="KAL0508125.1"/>
    <property type="molecule type" value="Genomic_DNA"/>
</dbReference>
<feature type="region of interest" description="Disordered" evidence="1">
    <location>
        <begin position="1"/>
        <end position="25"/>
    </location>
</feature>
<protein>
    <submittedName>
        <fullName evidence="2">Uncharacterized protein</fullName>
    </submittedName>
</protein>
<proteinExistence type="predicted"/>
<organism evidence="2 3">
    <name type="scientific">Leishmania utingensis</name>
    <dbReference type="NCBI Taxonomy" id="653362"/>
    <lineage>
        <taxon>Eukaryota</taxon>
        <taxon>Discoba</taxon>
        <taxon>Euglenozoa</taxon>
        <taxon>Kinetoplastea</taxon>
        <taxon>Metakinetoplastina</taxon>
        <taxon>Trypanosomatida</taxon>
        <taxon>Trypanosomatidae</taxon>
        <taxon>Leishmaniinae</taxon>
        <taxon>Leishmania</taxon>
    </lineage>
</organism>
<reference evidence="2 3" key="1">
    <citation type="submission" date="2024-02" db="EMBL/GenBank/DDBJ databases">
        <title>FIRST GENOME SEQUENCES OF Leishmania (Viannia) shawi, Leishmania (Viannia) lindenbergi AND Leishmania (Viannia) utingensis.</title>
        <authorList>
            <person name="Resadore F."/>
            <person name="Custodio M.G.F."/>
            <person name="Boite M.C."/>
            <person name="Cupolillo E."/>
            <person name="Ferreira G.E.M."/>
        </authorList>
    </citation>
    <scope>NUCLEOTIDE SEQUENCE [LARGE SCALE GENOMIC DNA]</scope>
    <source>
        <strain evidence="2 3">ITUB/BR/1977/M4964</strain>
    </source>
</reference>
<sequence>MHVPLATRNSSDANRDASFSATSSATNQVVLVPPADAPTYVGKQQCRSDLVHNSRTATGGQLLRTRRQRSDMVLMNSKSSNTNVEADSNSRRVSPPRLSFGNHSQPLPSGRPSLM</sequence>
<evidence type="ECO:0000313" key="3">
    <source>
        <dbReference type="Proteomes" id="UP001482455"/>
    </source>
</evidence>
<feature type="region of interest" description="Disordered" evidence="1">
    <location>
        <begin position="52"/>
        <end position="115"/>
    </location>
</feature>